<proteinExistence type="predicted"/>
<dbReference type="PANTHER" id="PTHR43312:SF1">
    <property type="entry name" value="NADP-DEPENDENT OXIDOREDUCTASE DOMAIN-CONTAINING PROTEIN"/>
    <property type="match status" value="1"/>
</dbReference>
<accession>A0A5N0TFI4</accession>
<sequence length="326" mass="35470">MKQRTLGKSDILVSEAGLGCWQLGGDFGPVEGERAEAVLRAALEAGIDFWDTADVYGAGLSESRIGEFVRKHAADVTIATKVGRDGELYPTGYTRRKVRASIEGSARRLGVEAVDLVQLHCVPPEVLYDGDLLAWMEDFQRDGLVRAFGASVETLEEAKFACTHPDLASLQIIFNLFRQDAITELFPLAMEKNVGIIVRLPLASGVLAGKMHAGQTFADTDHRQYNRNGEAFSQGETFSGLPFETAVELADALKPLVPEGMDLAQMAMRWILDHPAVTTVIAGASRPDQVTRNAAASDLPALGEALHAELAAFYHQRVREQIRVPV</sequence>
<protein>
    <submittedName>
        <fullName evidence="2">Aldo/keto reductase</fullName>
    </submittedName>
</protein>
<dbReference type="Gene3D" id="3.20.20.100">
    <property type="entry name" value="NADP-dependent oxidoreductase domain"/>
    <property type="match status" value="1"/>
</dbReference>
<organism evidence="2 3">
    <name type="scientific">Marinihelvus fidelis</name>
    <dbReference type="NCBI Taxonomy" id="2613842"/>
    <lineage>
        <taxon>Bacteria</taxon>
        <taxon>Pseudomonadati</taxon>
        <taxon>Pseudomonadota</taxon>
        <taxon>Gammaproteobacteria</taxon>
        <taxon>Chromatiales</taxon>
        <taxon>Wenzhouxiangellaceae</taxon>
        <taxon>Marinihelvus</taxon>
    </lineage>
</organism>
<evidence type="ECO:0000313" key="2">
    <source>
        <dbReference type="EMBL" id="KAA9132636.1"/>
    </source>
</evidence>
<dbReference type="Proteomes" id="UP000325372">
    <property type="component" value="Unassembled WGS sequence"/>
</dbReference>
<dbReference type="PANTHER" id="PTHR43312">
    <property type="entry name" value="D-THREO-ALDOSE 1-DEHYDROGENASE"/>
    <property type="match status" value="1"/>
</dbReference>
<reference evidence="2 3" key="1">
    <citation type="submission" date="2019-09" db="EMBL/GenBank/DDBJ databases">
        <title>Wenzhouxiangella sp. Genome sequencing and assembly.</title>
        <authorList>
            <person name="Zhang R."/>
        </authorList>
    </citation>
    <scope>NUCLEOTIDE SEQUENCE [LARGE SCALE GENOMIC DNA]</scope>
    <source>
        <strain evidence="2 3">W260</strain>
    </source>
</reference>
<evidence type="ECO:0000259" key="1">
    <source>
        <dbReference type="Pfam" id="PF00248"/>
    </source>
</evidence>
<dbReference type="EMBL" id="VYXP01000003">
    <property type="protein sequence ID" value="KAA9132636.1"/>
    <property type="molecule type" value="Genomic_DNA"/>
</dbReference>
<name>A0A5N0TFI4_9GAMM</name>
<dbReference type="InterPro" id="IPR023210">
    <property type="entry name" value="NADP_OxRdtase_dom"/>
</dbReference>
<feature type="domain" description="NADP-dependent oxidoreductase" evidence="1">
    <location>
        <begin position="17"/>
        <end position="309"/>
    </location>
</feature>
<dbReference type="CDD" id="cd19086">
    <property type="entry name" value="AKR_AKR11C1"/>
    <property type="match status" value="1"/>
</dbReference>
<keyword evidence="3" id="KW-1185">Reference proteome</keyword>
<dbReference type="SUPFAM" id="SSF51430">
    <property type="entry name" value="NAD(P)-linked oxidoreductase"/>
    <property type="match status" value="1"/>
</dbReference>
<gene>
    <name evidence="2" type="ORF">F3N42_05305</name>
</gene>
<dbReference type="Pfam" id="PF00248">
    <property type="entry name" value="Aldo_ket_red"/>
    <property type="match status" value="1"/>
</dbReference>
<dbReference type="AlphaFoldDB" id="A0A5N0TFI4"/>
<evidence type="ECO:0000313" key="3">
    <source>
        <dbReference type="Proteomes" id="UP000325372"/>
    </source>
</evidence>
<dbReference type="InterPro" id="IPR053135">
    <property type="entry name" value="AKR2_Oxidoreductase"/>
</dbReference>
<dbReference type="InterPro" id="IPR036812">
    <property type="entry name" value="NAD(P)_OxRdtase_dom_sf"/>
</dbReference>
<comment type="caution">
    <text evidence="2">The sequence shown here is derived from an EMBL/GenBank/DDBJ whole genome shotgun (WGS) entry which is preliminary data.</text>
</comment>
<dbReference type="RefSeq" id="WP_150863345.1">
    <property type="nucleotide sequence ID" value="NZ_VYXP01000003.1"/>
</dbReference>